<feature type="region of interest" description="Disordered" evidence="2">
    <location>
        <begin position="556"/>
        <end position="577"/>
    </location>
</feature>
<feature type="compositionally biased region" description="Low complexity" evidence="2">
    <location>
        <begin position="230"/>
        <end position="242"/>
    </location>
</feature>
<name>A0AA91PYA6_CLALS</name>
<dbReference type="SUPFAM" id="SSF46689">
    <property type="entry name" value="Homeodomain-like"/>
    <property type="match status" value="2"/>
</dbReference>
<feature type="compositionally biased region" description="Polar residues" evidence="2">
    <location>
        <begin position="148"/>
        <end position="164"/>
    </location>
</feature>
<feature type="compositionally biased region" description="Basic residues" evidence="2">
    <location>
        <begin position="713"/>
        <end position="722"/>
    </location>
</feature>
<feature type="compositionally biased region" description="Low complexity" evidence="2">
    <location>
        <begin position="181"/>
        <end position="199"/>
    </location>
</feature>
<dbReference type="PROSITE" id="PS50090">
    <property type="entry name" value="MYB_LIKE"/>
    <property type="match status" value="1"/>
</dbReference>
<dbReference type="InterPro" id="IPR001005">
    <property type="entry name" value="SANT/Myb"/>
</dbReference>
<feature type="compositionally biased region" description="Basic and acidic residues" evidence="2">
    <location>
        <begin position="735"/>
        <end position="763"/>
    </location>
</feature>
<dbReference type="CDD" id="cd00167">
    <property type="entry name" value="SANT"/>
    <property type="match status" value="2"/>
</dbReference>
<dbReference type="Gene3D" id="1.10.10.60">
    <property type="entry name" value="Homeodomain-like"/>
    <property type="match status" value="2"/>
</dbReference>
<dbReference type="GO" id="GO:0034967">
    <property type="term" value="C:Set3 complex"/>
    <property type="evidence" value="ECO:0007669"/>
    <property type="project" value="TreeGrafter"/>
</dbReference>
<dbReference type="FunFam" id="1.10.10.60:FF:000431">
    <property type="entry name" value="Set3C deacetylase complex subunit"/>
    <property type="match status" value="1"/>
</dbReference>
<feature type="compositionally biased region" description="Polar residues" evidence="2">
    <location>
        <begin position="104"/>
        <end position="116"/>
    </location>
</feature>
<feature type="domain" description="Myb-like" evidence="3">
    <location>
        <begin position="866"/>
        <end position="916"/>
    </location>
</feature>
<dbReference type="GO" id="GO:0003677">
    <property type="term" value="F:DNA binding"/>
    <property type="evidence" value="ECO:0007669"/>
    <property type="project" value="UniProtKB-KW"/>
</dbReference>
<dbReference type="PANTHER" id="PTHR13992">
    <property type="entry name" value="NUCLEAR RECEPTOR CO-REPRESSOR RELATED NCOR"/>
    <property type="match status" value="1"/>
</dbReference>
<feature type="coiled-coil region" evidence="1">
    <location>
        <begin position="431"/>
        <end position="458"/>
    </location>
</feature>
<feature type="compositionally biased region" description="Basic and acidic residues" evidence="2">
    <location>
        <begin position="384"/>
        <end position="400"/>
    </location>
</feature>
<evidence type="ECO:0000256" key="2">
    <source>
        <dbReference type="SAM" id="MobiDB-lite"/>
    </source>
</evidence>
<gene>
    <name evidence="5" type="ORF">A9F13_11g00847</name>
</gene>
<dbReference type="Pfam" id="PF00249">
    <property type="entry name" value="Myb_DNA-binding"/>
    <property type="match status" value="1"/>
</dbReference>
<feature type="region of interest" description="Disordered" evidence="2">
    <location>
        <begin position="1029"/>
        <end position="1061"/>
    </location>
</feature>
<evidence type="ECO:0000313" key="6">
    <source>
        <dbReference type="Proteomes" id="UP000195602"/>
    </source>
</evidence>
<evidence type="ECO:0000259" key="4">
    <source>
        <dbReference type="PROSITE" id="PS51293"/>
    </source>
</evidence>
<sequence length="1101" mass="124218">MSSGSRGGPPLGRYGSDNDYGKRRKNFYASSTRRDFKSSAAPSTTNNQSASSNSYSSSHSKSLSRGDKSQSYDASTRPRYRDVSGNSPNSASSRANSYSKESRYGNNGSYPKHYSSFQQGHYIDRSASYGSFSSKRETDNYIGYSGPSRESTSRDIVNSSSQRSDGLFVRDSWRGERPKLSSSGSSKSFSSPSRFNPNSIPVNARSTSNGLMDTATKEDTKDRYDTYDESYSSRWKSSYPSSRPEKQNYSPAFSSGSNRFMSKDRGRSSALTNSIGTSSRNDSFYSKHYNGGRYVDRYSRSPSEGIDKSTDNESRRPRESINADSDRSMDHSRDDETYGDDFNPIDYEESNHDENQDEEEDDDQLATNDNSDVETEPSKSTNGDIKDKATSNVTEKEEFSYHTPTTVRVEVSVPVDLSNYVDYPEGCIYPLTQLEAQYAELKEEYHNIKQREESEKSQVSSTPQKIFKDITEYSSYRDNLWEFSNTMKERINDIQIENLKTKKKRLSLWLQYEKMRTDNERKRKDLDEQLKVIHPPDDESKRELAAIDIRVKQQEPVSQLPSVDTPPHTSRRGRRHGDLVTTEAEFQEILKSLEKEQDESPMAKAKRVSAKIPDLILDPIEASNTKFMDSNNIVHDKEAWALRIKYDFVDNFSEKEHELFCEAFCRSPKRFGEIARYMGGFRSAEECVVHYYMTKKSVNYKFLVSQFKKKASRKTSRRKSSKAKASVTPSSEMEGNMHDPKSMTAHEEPEGSLKEIENTEQKKRQASPVVHDEAISSDVVEEHARKKSRKGKVSETGPPELARPVVDNYPKVVQISQPEVISHDHSKEQTNKDTHLSGVGDPNAYTQTPTRHEVLTFSSDSTDNDSRKHNSSYWSITEVNEFPHLLNTYGSKWTSIAEKLATKTATMVRNYYQRNAEKNGWNELVAAADMRLGHNPTDDGRKISSVDATIVVKPQRTTSGENFVNGTEYNTRLETQQSIGGKLDSTVQMGTFQHPMQLGLSTSGIENTAAKISDRNVTTKNEASELHQNISSRAGEGQKPSIMSLLNNDTTPVKPTSSGTQFIPSRANNLSALLNAHSSPTAPKDERVADRRNSIKSLLQD</sequence>
<dbReference type="Proteomes" id="UP000195602">
    <property type="component" value="Unassembled WGS sequence"/>
</dbReference>
<feature type="compositionally biased region" description="Polar residues" evidence="2">
    <location>
        <begin position="269"/>
        <end position="284"/>
    </location>
</feature>
<feature type="compositionally biased region" description="Basic and acidic residues" evidence="2">
    <location>
        <begin position="215"/>
        <end position="226"/>
    </location>
</feature>
<feature type="region of interest" description="Disordered" evidence="2">
    <location>
        <begin position="713"/>
        <end position="850"/>
    </location>
</feature>
<feature type="compositionally biased region" description="Basic and acidic residues" evidence="2">
    <location>
        <begin position="821"/>
        <end position="835"/>
    </location>
</feature>
<feature type="compositionally biased region" description="Polar residues" evidence="2">
    <location>
        <begin position="200"/>
        <end position="211"/>
    </location>
</feature>
<feature type="region of interest" description="Disordered" evidence="2">
    <location>
        <begin position="1"/>
        <end position="116"/>
    </location>
</feature>
<comment type="caution">
    <text evidence="5">The sequence shown here is derived from an EMBL/GenBank/DDBJ whole genome shotgun (WGS) entry which is preliminary data.</text>
</comment>
<keyword evidence="5" id="KW-0238">DNA-binding</keyword>
<dbReference type="InterPro" id="IPR009057">
    <property type="entry name" value="Homeodomain-like_sf"/>
</dbReference>
<feature type="region of interest" description="Disordered" evidence="2">
    <location>
        <begin position="1076"/>
        <end position="1101"/>
    </location>
</feature>
<feature type="compositionally biased region" description="Polar residues" evidence="2">
    <location>
        <begin position="1044"/>
        <end position="1061"/>
    </location>
</feature>
<feature type="compositionally biased region" description="Basic and acidic residues" evidence="2">
    <location>
        <begin position="294"/>
        <end position="336"/>
    </location>
</feature>
<proteinExistence type="predicted"/>
<evidence type="ECO:0000313" key="5">
    <source>
        <dbReference type="EMBL" id="OVF07747.1"/>
    </source>
</evidence>
<feature type="compositionally biased region" description="Polar residues" evidence="2">
    <location>
        <begin position="247"/>
        <end position="260"/>
    </location>
</feature>
<keyword evidence="1" id="KW-0175">Coiled coil</keyword>
<feature type="domain" description="SANT" evidence="4">
    <location>
        <begin position="647"/>
        <end position="699"/>
    </location>
</feature>
<dbReference type="InterPro" id="IPR051571">
    <property type="entry name" value="N-CoR_corepressor"/>
</dbReference>
<feature type="compositionally biased region" description="Gly residues" evidence="2">
    <location>
        <begin position="1"/>
        <end position="10"/>
    </location>
</feature>
<evidence type="ECO:0000256" key="1">
    <source>
        <dbReference type="SAM" id="Coils"/>
    </source>
</evidence>
<dbReference type="InterPro" id="IPR017884">
    <property type="entry name" value="SANT_dom"/>
</dbReference>
<feature type="compositionally biased region" description="Acidic residues" evidence="2">
    <location>
        <begin position="355"/>
        <end position="364"/>
    </location>
</feature>
<reference evidence="5 6" key="1">
    <citation type="submission" date="2017-04" db="EMBL/GenBank/DDBJ databases">
        <title>Draft genome of the yeast Clavispora lusitaniae type strain CBS 6936.</title>
        <authorList>
            <person name="Durrens P."/>
            <person name="Klopp C."/>
            <person name="Biteau N."/>
            <person name="Fitton-Ouhabi V."/>
            <person name="Dementhon K."/>
            <person name="Accoceberry I."/>
            <person name="Sherman D.J."/>
            <person name="Noel T."/>
        </authorList>
    </citation>
    <scope>NUCLEOTIDE SEQUENCE [LARGE SCALE GENOMIC DNA]</scope>
    <source>
        <strain evidence="5 6">CBS 6936</strain>
    </source>
</reference>
<feature type="compositionally biased region" description="Basic and acidic residues" evidence="2">
    <location>
        <begin position="770"/>
        <end position="784"/>
    </location>
</feature>
<feature type="compositionally biased region" description="Low complexity" evidence="2">
    <location>
        <begin position="84"/>
        <end position="99"/>
    </location>
</feature>
<dbReference type="PROSITE" id="PS51293">
    <property type="entry name" value="SANT"/>
    <property type="match status" value="1"/>
</dbReference>
<dbReference type="KEGG" id="clus:A9F13_11g00847"/>
<dbReference type="AlphaFoldDB" id="A0AA91PYA6"/>
<feature type="region of interest" description="Disordered" evidence="2">
    <location>
        <begin position="131"/>
        <end position="403"/>
    </location>
</feature>
<evidence type="ECO:0000259" key="3">
    <source>
        <dbReference type="PROSITE" id="PS50090"/>
    </source>
</evidence>
<dbReference type="EMBL" id="LYUB02000011">
    <property type="protein sequence ID" value="OVF07747.1"/>
    <property type="molecule type" value="Genomic_DNA"/>
</dbReference>
<organism evidence="5 6">
    <name type="scientific">Clavispora lusitaniae</name>
    <name type="common">Candida lusitaniae</name>
    <dbReference type="NCBI Taxonomy" id="36911"/>
    <lineage>
        <taxon>Eukaryota</taxon>
        <taxon>Fungi</taxon>
        <taxon>Dikarya</taxon>
        <taxon>Ascomycota</taxon>
        <taxon>Saccharomycotina</taxon>
        <taxon>Pichiomycetes</taxon>
        <taxon>Metschnikowiaceae</taxon>
        <taxon>Clavispora</taxon>
    </lineage>
</organism>
<protein>
    <submittedName>
        <fullName evidence="5">DNA-binding protein</fullName>
    </submittedName>
</protein>
<dbReference type="GO" id="GO:0006357">
    <property type="term" value="P:regulation of transcription by RNA polymerase II"/>
    <property type="evidence" value="ECO:0007669"/>
    <property type="project" value="TreeGrafter"/>
</dbReference>
<feature type="compositionally biased region" description="Low complexity" evidence="2">
    <location>
        <begin position="38"/>
        <end position="63"/>
    </location>
</feature>
<feature type="compositionally biased region" description="Basic and acidic residues" evidence="2">
    <location>
        <begin position="1083"/>
        <end position="1093"/>
    </location>
</feature>
<dbReference type="PANTHER" id="PTHR13992:SF39">
    <property type="entry name" value="SMRTER, ISOFORM G"/>
    <property type="match status" value="1"/>
</dbReference>
<accession>A0AA91PYA6</accession>
<dbReference type="SMART" id="SM00717">
    <property type="entry name" value="SANT"/>
    <property type="match status" value="2"/>
</dbReference>